<dbReference type="AlphaFoldDB" id="A0A926WGR2"/>
<evidence type="ECO:0000256" key="1">
    <source>
        <dbReference type="SAM" id="MobiDB-lite"/>
    </source>
</evidence>
<sequence>MRDATIINLVDAVRESAYPLTGVAAEYDPLMNLIGNARLVLIGEASHGTHEFYEQRAEITKRLIQEKGFNAVAIEADWPDAYRVNRYVRGGSNDPTPAEALGDFLGFPTWMWRNTDVLNFVNWLREYNDALPENAAKVGFYGLDLYSMYASIEAVIDYLEQVDPDAAQRARFRYSCLEHFGEDAQTYGYATSFGITPTCEEEVLNQLTDLQSQTAEYIQQDGRMKIDESFYAEQNARLVKNAEAYYRSLFEGRVESWNIRDRHMVETLNRLVAHLDQQGTPTKVVVWEHNSHLGDASATDMGSLGEVNVGQLVREGYGNDAVLIGFTTYTGTVVAASNWGETAQLKQVRSALPGSYEALFHQTGLPRFLLLLRDGNPVITGLKEPHLERAIGVIYLPETERISHYFYARLPDQFDAVIHIDDTKGVQPLDRNTESEMDEPPETFPFAL</sequence>
<dbReference type="PANTHER" id="PTHR31299:SF0">
    <property type="entry name" value="ESTERASE, PUTATIVE (AFU_ORTHOLOGUE AFUA_1G05850)-RELATED"/>
    <property type="match status" value="1"/>
</dbReference>
<dbReference type="PIRSF" id="PIRSF036794">
    <property type="entry name" value="UCP_erythr_ester"/>
    <property type="match status" value="1"/>
</dbReference>
<name>A0A926WGR2_9NOST</name>
<keyword evidence="3" id="KW-1185">Reference proteome</keyword>
<gene>
    <name evidence="2" type="ORF">H6G06_06645</name>
</gene>
<evidence type="ECO:0000313" key="3">
    <source>
        <dbReference type="Proteomes" id="UP000662185"/>
    </source>
</evidence>
<protein>
    <submittedName>
        <fullName evidence="2">Erythromycin esterase family protein</fullName>
    </submittedName>
</protein>
<dbReference type="SUPFAM" id="SSF159501">
    <property type="entry name" value="EreA/ChaN-like"/>
    <property type="match status" value="1"/>
</dbReference>
<evidence type="ECO:0000313" key="2">
    <source>
        <dbReference type="EMBL" id="MBD2293171.1"/>
    </source>
</evidence>
<feature type="region of interest" description="Disordered" evidence="1">
    <location>
        <begin position="427"/>
        <end position="448"/>
    </location>
</feature>
<dbReference type="PANTHER" id="PTHR31299">
    <property type="entry name" value="ESTERASE, PUTATIVE (AFU_ORTHOLOGUE AFUA_1G05850)-RELATED"/>
    <property type="match status" value="1"/>
</dbReference>
<reference evidence="3" key="1">
    <citation type="journal article" date="2020" name="ISME J.">
        <title>Comparative genomics reveals insights into cyanobacterial evolution and habitat adaptation.</title>
        <authorList>
            <person name="Chen M.Y."/>
            <person name="Teng W.K."/>
            <person name="Zhao L."/>
            <person name="Hu C.X."/>
            <person name="Zhou Y.K."/>
            <person name="Han B.P."/>
            <person name="Song L.R."/>
            <person name="Shu W.S."/>
        </authorList>
    </citation>
    <scope>NUCLEOTIDE SEQUENCE [LARGE SCALE GENOMIC DNA]</scope>
    <source>
        <strain evidence="3">FACHB-251</strain>
    </source>
</reference>
<dbReference type="Pfam" id="PF05139">
    <property type="entry name" value="Erythro_esteras"/>
    <property type="match status" value="1"/>
</dbReference>
<organism evidence="2 3">
    <name type="scientific">Anabaena sphaerica FACHB-251</name>
    <dbReference type="NCBI Taxonomy" id="2692883"/>
    <lineage>
        <taxon>Bacteria</taxon>
        <taxon>Bacillati</taxon>
        <taxon>Cyanobacteriota</taxon>
        <taxon>Cyanophyceae</taxon>
        <taxon>Nostocales</taxon>
        <taxon>Nostocaceae</taxon>
        <taxon>Anabaena</taxon>
    </lineage>
</organism>
<dbReference type="Gene3D" id="3.30.1870.10">
    <property type="entry name" value="EreA-like, domain 2"/>
    <property type="match status" value="1"/>
</dbReference>
<dbReference type="Proteomes" id="UP000662185">
    <property type="component" value="Unassembled WGS sequence"/>
</dbReference>
<dbReference type="InterPro" id="IPR014622">
    <property type="entry name" value="UCP036794_erythomycin"/>
</dbReference>
<comment type="caution">
    <text evidence="2">The sequence shown here is derived from an EMBL/GenBank/DDBJ whole genome shotgun (WGS) entry which is preliminary data.</text>
</comment>
<accession>A0A926WGR2</accession>
<dbReference type="Gene3D" id="3.40.1660.10">
    <property type="entry name" value="EreA-like (biosynthetic domain)"/>
    <property type="match status" value="1"/>
</dbReference>
<dbReference type="InterPro" id="IPR052036">
    <property type="entry name" value="Hydrolase/PRTase-associated"/>
</dbReference>
<dbReference type="Gene3D" id="1.20.1440.30">
    <property type="entry name" value="Biosynthetic Protein domain"/>
    <property type="match status" value="1"/>
</dbReference>
<dbReference type="InterPro" id="IPR007815">
    <property type="entry name" value="Emycin_Estase"/>
</dbReference>
<dbReference type="GO" id="GO:0046677">
    <property type="term" value="P:response to antibiotic"/>
    <property type="evidence" value="ECO:0007669"/>
    <property type="project" value="InterPro"/>
</dbReference>
<dbReference type="EMBL" id="JACJQU010000002">
    <property type="protein sequence ID" value="MBD2293171.1"/>
    <property type="molecule type" value="Genomic_DNA"/>
</dbReference>
<dbReference type="CDD" id="cd14728">
    <property type="entry name" value="Ere-like"/>
    <property type="match status" value="1"/>
</dbReference>
<dbReference type="RefSeq" id="WP_190558255.1">
    <property type="nucleotide sequence ID" value="NZ_JACJQU010000002.1"/>
</dbReference>
<proteinExistence type="predicted"/>